<evidence type="ECO:0000313" key="1">
    <source>
        <dbReference type="EMBL" id="KEI65875.1"/>
    </source>
</evidence>
<dbReference type="InterPro" id="IPR002636">
    <property type="entry name" value="DUF29"/>
</dbReference>
<accession>A0A073CPG8</accession>
<proteinExistence type="predicted"/>
<evidence type="ECO:0008006" key="3">
    <source>
        <dbReference type="Google" id="ProtNLM"/>
    </source>
</evidence>
<dbReference type="RefSeq" id="WP_026786636.1">
    <property type="nucleotide sequence ID" value="NZ_CM002803.1"/>
</dbReference>
<dbReference type="Pfam" id="PF01724">
    <property type="entry name" value="DUF29"/>
    <property type="match status" value="1"/>
</dbReference>
<dbReference type="EMBL" id="CM002803">
    <property type="protein sequence ID" value="KEI65875.1"/>
    <property type="molecule type" value="Genomic_DNA"/>
</dbReference>
<dbReference type="GeneID" id="77286965"/>
<protein>
    <recommendedName>
        <fullName evidence="3">DUF29 family protein</fullName>
    </recommendedName>
</protein>
<gene>
    <name evidence="1" type="ORF">A19Y_0705</name>
</gene>
<dbReference type="PANTHER" id="PTHR34235">
    <property type="entry name" value="SLR1203 PROTEIN-RELATED"/>
    <property type="match status" value="1"/>
</dbReference>
<dbReference type="AlphaFoldDB" id="A0A073CPG8"/>
<sequence>MIQELADLKASLLEGRYQDALTLVEQLDGMSRQAKIDAIESQLVRMLIHLVKNQLEQRLTNSWAASIRGALVEIKRLNLQDNRISTYIKQNEWQSLMEDALESAISDASVEVFQGNCTPFQLSEMVDREAVISVGDSLINLTYRFSKKELPNIVNQALIQLPGGIAWGTGN</sequence>
<keyword evidence="2" id="KW-1185">Reference proteome</keyword>
<reference evidence="1 2" key="1">
    <citation type="journal article" date="2014" name="Appl. Environ. Microbiol.">
        <title>Elucidation of insertion elements encoded on plasmids and in vitro construction of shuttle vectors from the toxic cyanobacterium Planktothrix.</title>
        <authorList>
            <person name="Christiansen G."/>
            <person name="Goesmann A."/>
            <person name="Kurmayer R."/>
        </authorList>
    </citation>
    <scope>NUCLEOTIDE SEQUENCE [LARGE SCALE GENOMIC DNA]</scope>
    <source>
        <strain evidence="1 2">NIVA-CYA 126/8</strain>
    </source>
</reference>
<dbReference type="STRING" id="388467.A19Y_0705"/>
<dbReference type="PATRIC" id="fig|388467.6.peg.646"/>
<organism evidence="1 2">
    <name type="scientific">Planktothrix agardhii (strain NIVA-CYA 126/8)</name>
    <dbReference type="NCBI Taxonomy" id="388467"/>
    <lineage>
        <taxon>Bacteria</taxon>
        <taxon>Bacillati</taxon>
        <taxon>Cyanobacteriota</taxon>
        <taxon>Cyanophyceae</taxon>
        <taxon>Oscillatoriophycideae</taxon>
        <taxon>Oscillatoriales</taxon>
        <taxon>Microcoleaceae</taxon>
        <taxon>Planktothrix</taxon>
    </lineage>
</organism>
<dbReference type="Gene3D" id="1.20.1220.20">
    <property type="entry name" value="Uncharcterised protein PF01724"/>
    <property type="match status" value="1"/>
</dbReference>
<dbReference type="HOGENOM" id="CLU_134228_0_0_3"/>
<dbReference type="eggNOG" id="ENOG502ZZYW">
    <property type="taxonomic scope" value="Bacteria"/>
</dbReference>
<evidence type="ECO:0000313" key="2">
    <source>
        <dbReference type="Proteomes" id="UP000027395"/>
    </source>
</evidence>
<name>A0A073CPG8_PLAA1</name>
<dbReference type="Proteomes" id="UP000027395">
    <property type="component" value="Chromosome"/>
</dbReference>